<dbReference type="InterPro" id="IPR051911">
    <property type="entry name" value="SDR_oxidoreductase"/>
</dbReference>
<dbReference type="PRINTS" id="PR00080">
    <property type="entry name" value="SDRFAMILY"/>
</dbReference>
<dbReference type="EMBL" id="RWJN01000026">
    <property type="protein sequence ID" value="TCD70173.1"/>
    <property type="molecule type" value="Genomic_DNA"/>
</dbReference>
<name>A0A4R0RSA3_9APHY</name>
<keyword evidence="3" id="KW-0560">Oxidoreductase</keyword>
<dbReference type="SUPFAM" id="SSF51735">
    <property type="entry name" value="NAD(P)-binding Rossmann-fold domains"/>
    <property type="match status" value="2"/>
</dbReference>
<feature type="domain" description="NAD(P)-binding" evidence="4">
    <location>
        <begin position="10"/>
        <end position="168"/>
    </location>
</feature>
<evidence type="ECO:0000259" key="4">
    <source>
        <dbReference type="Pfam" id="PF13460"/>
    </source>
</evidence>
<evidence type="ECO:0000256" key="2">
    <source>
        <dbReference type="ARBA" id="ARBA00022857"/>
    </source>
</evidence>
<protein>
    <recommendedName>
        <fullName evidence="4">NAD(P)-binding domain-containing protein</fullName>
    </recommendedName>
</protein>
<sequence length="518" mass="56586">MSGKSALIIGATGQVGRHLLQELLQDPTVTRVGEYGRRVTPLEAIKAGKEKLVQKCVNFEKIDEEGLKDGKWDVVYITLGTTRSAAGSAAAFEKIDREYVVNSARAAQLNDPNHPQRLVYLSSGGANADSRMLYLKSKGLTELMLANSGYSETIVFRPGLLTGTNREDFRPFEHLAFPLMKLRASWTRDYSCPVETVAKAMRVGGGLGTAKLPEAIASHISKEGGASPFTAIDNVGHRVLAEITGTSAGLGKALTEYILERGHIVVATLRKPPDLDYLKAKYPPEQLLIVKLDVTDRKDIATAFDKTREVFGRLDVVVNNAGYGLIADIEDTPEDVARTLFDVDFWGPAIISKAAVKFFRDVNKPGVGGRLINVSSVAGLQPYGCIGFYSAAKYALEGFSQALSTELVPSWNIKIIISEPGGFSTDGTSRSAVQLPPNPLYNKPELPSVTFREYVKQGGNSVGDPRKAAAKWFELVEMPDPPLRLPLGLDALESGRKQLEIMKRDMDRMEDWSKDLLL</sequence>
<dbReference type="OrthoDB" id="430436at2759"/>
<proteinExistence type="inferred from homology"/>
<dbReference type="PROSITE" id="PS00061">
    <property type="entry name" value="ADH_SHORT"/>
    <property type="match status" value="1"/>
</dbReference>
<keyword evidence="2" id="KW-0521">NADP</keyword>
<accession>A0A4R0RSA3</accession>
<keyword evidence="6" id="KW-1185">Reference proteome</keyword>
<evidence type="ECO:0000256" key="3">
    <source>
        <dbReference type="ARBA" id="ARBA00023002"/>
    </source>
</evidence>
<dbReference type="Gene3D" id="3.40.50.720">
    <property type="entry name" value="NAD(P)-binding Rossmann-like Domain"/>
    <property type="match status" value="2"/>
</dbReference>
<dbReference type="Proteomes" id="UP000292702">
    <property type="component" value="Unassembled WGS sequence"/>
</dbReference>
<evidence type="ECO:0000313" key="6">
    <source>
        <dbReference type="Proteomes" id="UP000292702"/>
    </source>
</evidence>
<organism evidence="5 6">
    <name type="scientific">Steccherinum ochraceum</name>
    <dbReference type="NCBI Taxonomy" id="92696"/>
    <lineage>
        <taxon>Eukaryota</taxon>
        <taxon>Fungi</taxon>
        <taxon>Dikarya</taxon>
        <taxon>Basidiomycota</taxon>
        <taxon>Agaricomycotina</taxon>
        <taxon>Agaricomycetes</taxon>
        <taxon>Polyporales</taxon>
        <taxon>Steccherinaceae</taxon>
        <taxon>Steccherinum</taxon>
    </lineage>
</organism>
<dbReference type="PANTHER" id="PTHR43976:SF16">
    <property type="entry name" value="SHORT-CHAIN DEHYDROGENASE_REDUCTASE FAMILY PROTEIN"/>
    <property type="match status" value="1"/>
</dbReference>
<dbReference type="Pfam" id="PF00106">
    <property type="entry name" value="adh_short"/>
    <property type="match status" value="1"/>
</dbReference>
<comment type="caution">
    <text evidence="5">The sequence shown here is derived from an EMBL/GenBank/DDBJ whole genome shotgun (WGS) entry which is preliminary data.</text>
</comment>
<dbReference type="GO" id="GO:0016491">
    <property type="term" value="F:oxidoreductase activity"/>
    <property type="evidence" value="ECO:0007669"/>
    <property type="project" value="UniProtKB-KW"/>
</dbReference>
<dbReference type="Pfam" id="PF13460">
    <property type="entry name" value="NAD_binding_10"/>
    <property type="match status" value="1"/>
</dbReference>
<dbReference type="AlphaFoldDB" id="A0A4R0RSA3"/>
<dbReference type="InterPro" id="IPR036291">
    <property type="entry name" value="NAD(P)-bd_dom_sf"/>
</dbReference>
<dbReference type="InterPro" id="IPR016040">
    <property type="entry name" value="NAD(P)-bd_dom"/>
</dbReference>
<dbReference type="STRING" id="92696.A0A4R0RSA3"/>
<dbReference type="InterPro" id="IPR020904">
    <property type="entry name" value="Sc_DH/Rdtase_CS"/>
</dbReference>
<comment type="similarity">
    <text evidence="1">Belongs to the short-chain dehydrogenases/reductases (SDR) family.</text>
</comment>
<dbReference type="InterPro" id="IPR002347">
    <property type="entry name" value="SDR_fam"/>
</dbReference>
<reference evidence="5 6" key="1">
    <citation type="submission" date="2018-11" db="EMBL/GenBank/DDBJ databases">
        <title>Genome assembly of Steccherinum ochraceum LE-BIN_3174, the white-rot fungus of the Steccherinaceae family (The Residual Polyporoid clade, Polyporales, Basidiomycota).</title>
        <authorList>
            <person name="Fedorova T.V."/>
            <person name="Glazunova O.A."/>
            <person name="Landesman E.O."/>
            <person name="Moiseenko K.V."/>
            <person name="Psurtseva N.V."/>
            <person name="Savinova O.S."/>
            <person name="Shakhova N.V."/>
            <person name="Tyazhelova T.V."/>
            <person name="Vasina D.V."/>
        </authorList>
    </citation>
    <scope>NUCLEOTIDE SEQUENCE [LARGE SCALE GENOMIC DNA]</scope>
    <source>
        <strain evidence="5 6">LE-BIN_3174</strain>
    </source>
</reference>
<evidence type="ECO:0000256" key="1">
    <source>
        <dbReference type="ARBA" id="ARBA00006484"/>
    </source>
</evidence>
<dbReference type="CDD" id="cd05374">
    <property type="entry name" value="17beta-HSD-like_SDR_c"/>
    <property type="match status" value="1"/>
</dbReference>
<evidence type="ECO:0000313" key="5">
    <source>
        <dbReference type="EMBL" id="TCD70173.1"/>
    </source>
</evidence>
<dbReference type="PRINTS" id="PR00081">
    <property type="entry name" value="GDHRDH"/>
</dbReference>
<gene>
    <name evidence="5" type="ORF">EIP91_004643</name>
</gene>
<dbReference type="PANTHER" id="PTHR43976">
    <property type="entry name" value="SHORT CHAIN DEHYDROGENASE"/>
    <property type="match status" value="1"/>
</dbReference>